<evidence type="ECO:0000256" key="1">
    <source>
        <dbReference type="SAM" id="MobiDB-lite"/>
    </source>
</evidence>
<dbReference type="Proteomes" id="UP000236370">
    <property type="component" value="Unassembled WGS sequence"/>
</dbReference>
<comment type="caution">
    <text evidence="2">The sequence shown here is derived from an EMBL/GenBank/DDBJ whole genome shotgun (WGS) entry which is preliminary data.</text>
</comment>
<sequence>MKQEGSARRRGADKAKPPPGGGEQEPPPPPAPQDVEMKEETSCSPSWKSPWTQRLIYSSVPAREKLRRHPSCLKWKPISNSSWSSS</sequence>
<proteinExistence type="predicted"/>
<feature type="compositionally biased region" description="Pro residues" evidence="1">
    <location>
        <begin position="17"/>
        <end position="32"/>
    </location>
</feature>
<feature type="region of interest" description="Disordered" evidence="1">
    <location>
        <begin position="1"/>
        <end position="49"/>
    </location>
</feature>
<protein>
    <submittedName>
        <fullName evidence="2">PSMD3 isoform 3</fullName>
    </submittedName>
</protein>
<name>A0A2J8KGT8_PANTR</name>
<reference evidence="2 3" key="1">
    <citation type="submission" date="2017-12" db="EMBL/GenBank/DDBJ databases">
        <title>High-resolution comparative analysis of great ape genomes.</title>
        <authorList>
            <person name="Pollen A."/>
            <person name="Hastie A."/>
            <person name="Hormozdiari F."/>
            <person name="Dougherty M."/>
            <person name="Liu R."/>
            <person name="Chaisson M."/>
            <person name="Hoppe E."/>
            <person name="Hill C."/>
            <person name="Pang A."/>
            <person name="Hillier L."/>
            <person name="Baker C."/>
            <person name="Armstrong J."/>
            <person name="Shendure J."/>
            <person name="Paten B."/>
            <person name="Wilson R."/>
            <person name="Chao H."/>
            <person name="Schneider V."/>
            <person name="Ventura M."/>
            <person name="Kronenberg Z."/>
            <person name="Murali S."/>
            <person name="Gordon D."/>
            <person name="Cantsilieris S."/>
            <person name="Munson K."/>
            <person name="Nelson B."/>
            <person name="Raja A."/>
            <person name="Underwood J."/>
            <person name="Diekhans M."/>
            <person name="Fiddes I."/>
            <person name="Haussler D."/>
            <person name="Eichler E."/>
        </authorList>
    </citation>
    <scope>NUCLEOTIDE SEQUENCE [LARGE SCALE GENOMIC DNA]</scope>
    <source>
        <strain evidence="2">Yerkes chimp pedigree #C0471</strain>
    </source>
</reference>
<evidence type="ECO:0000313" key="3">
    <source>
        <dbReference type="Proteomes" id="UP000236370"/>
    </source>
</evidence>
<dbReference type="AlphaFoldDB" id="A0A2J8KGT8"/>
<feature type="compositionally biased region" description="Basic and acidic residues" evidence="1">
    <location>
        <begin position="1"/>
        <end position="16"/>
    </location>
</feature>
<organism evidence="2 3">
    <name type="scientific">Pan troglodytes</name>
    <name type="common">Chimpanzee</name>
    <dbReference type="NCBI Taxonomy" id="9598"/>
    <lineage>
        <taxon>Eukaryota</taxon>
        <taxon>Metazoa</taxon>
        <taxon>Chordata</taxon>
        <taxon>Craniata</taxon>
        <taxon>Vertebrata</taxon>
        <taxon>Euteleostomi</taxon>
        <taxon>Mammalia</taxon>
        <taxon>Eutheria</taxon>
        <taxon>Euarchontoglires</taxon>
        <taxon>Primates</taxon>
        <taxon>Haplorrhini</taxon>
        <taxon>Catarrhini</taxon>
        <taxon>Hominidae</taxon>
        <taxon>Pan</taxon>
    </lineage>
</organism>
<evidence type="ECO:0000313" key="2">
    <source>
        <dbReference type="EMBL" id="PNI34231.1"/>
    </source>
</evidence>
<dbReference type="EMBL" id="NBAG03000371">
    <property type="protein sequence ID" value="PNI34231.1"/>
    <property type="molecule type" value="Genomic_DNA"/>
</dbReference>
<gene>
    <name evidence="2" type="ORF">CK820_G0039145</name>
</gene>
<accession>A0A2J8KGT8</accession>